<organism evidence="1 2">
    <name type="scientific">Eumeta variegata</name>
    <name type="common">Bagworm moth</name>
    <name type="synonym">Eumeta japonica</name>
    <dbReference type="NCBI Taxonomy" id="151549"/>
    <lineage>
        <taxon>Eukaryota</taxon>
        <taxon>Metazoa</taxon>
        <taxon>Ecdysozoa</taxon>
        <taxon>Arthropoda</taxon>
        <taxon>Hexapoda</taxon>
        <taxon>Insecta</taxon>
        <taxon>Pterygota</taxon>
        <taxon>Neoptera</taxon>
        <taxon>Endopterygota</taxon>
        <taxon>Lepidoptera</taxon>
        <taxon>Glossata</taxon>
        <taxon>Ditrysia</taxon>
        <taxon>Tineoidea</taxon>
        <taxon>Psychidae</taxon>
        <taxon>Oiketicinae</taxon>
        <taxon>Eumeta</taxon>
    </lineage>
</organism>
<evidence type="ECO:0000313" key="2">
    <source>
        <dbReference type="Proteomes" id="UP000299102"/>
    </source>
</evidence>
<dbReference type="STRING" id="151549.A0A4C1TNX2"/>
<dbReference type="InterPro" id="IPR011993">
    <property type="entry name" value="PH-like_dom_sf"/>
</dbReference>
<dbReference type="OrthoDB" id="10057585at2759"/>
<evidence type="ECO:0000313" key="1">
    <source>
        <dbReference type="EMBL" id="GBP15637.1"/>
    </source>
</evidence>
<dbReference type="Gene3D" id="2.30.29.30">
    <property type="entry name" value="Pleckstrin-homology domain (PH domain)/Phosphotyrosine-binding domain (PTB)"/>
    <property type="match status" value="1"/>
</dbReference>
<sequence>MEVDAGNKANGAMLAIMKSNSVLRHARLANHDGVLISTLRYRTKSWFLGTTQVDQPKGIEVVKEAIQKLQFNQQLKKSETKDAAKCKKVEITISVDGVAIQVGSLRLRDISL</sequence>
<dbReference type="Proteomes" id="UP000299102">
    <property type="component" value="Unassembled WGS sequence"/>
</dbReference>
<dbReference type="SUPFAM" id="SSF50729">
    <property type="entry name" value="PH domain-like"/>
    <property type="match status" value="1"/>
</dbReference>
<dbReference type="AlphaFoldDB" id="A0A4C1TNX2"/>
<accession>A0A4C1TNX2</accession>
<comment type="caution">
    <text evidence="1">The sequence shown here is derived from an EMBL/GenBank/DDBJ whole genome shotgun (WGS) entry which is preliminary data.</text>
</comment>
<gene>
    <name evidence="1" type="primary">ced-6</name>
    <name evidence="1" type="ORF">EVAR_5331_1</name>
</gene>
<name>A0A4C1TNX2_EUMVA</name>
<dbReference type="EMBL" id="BGZK01000073">
    <property type="protein sequence ID" value="GBP15637.1"/>
    <property type="molecule type" value="Genomic_DNA"/>
</dbReference>
<reference evidence="1 2" key="1">
    <citation type="journal article" date="2019" name="Commun. Biol.">
        <title>The bagworm genome reveals a unique fibroin gene that provides high tensile strength.</title>
        <authorList>
            <person name="Kono N."/>
            <person name="Nakamura H."/>
            <person name="Ohtoshi R."/>
            <person name="Tomita M."/>
            <person name="Numata K."/>
            <person name="Arakawa K."/>
        </authorList>
    </citation>
    <scope>NUCLEOTIDE SEQUENCE [LARGE SCALE GENOMIC DNA]</scope>
</reference>
<proteinExistence type="predicted"/>
<keyword evidence="2" id="KW-1185">Reference proteome</keyword>
<protein>
    <submittedName>
        <fullName evidence="1">PTB domain-containing adapter protein ced-6</fullName>
    </submittedName>
</protein>